<proteinExistence type="inferred from homology"/>
<evidence type="ECO:0000256" key="3">
    <source>
        <dbReference type="ARBA" id="ARBA00023251"/>
    </source>
</evidence>
<keyword evidence="3" id="KW-0046">Antibiotic resistance</keyword>
<dbReference type="Gene3D" id="3.10.180.10">
    <property type="entry name" value="2,3-Dihydroxybiphenyl 1,2-Dioxygenase, domain 1"/>
    <property type="match status" value="1"/>
</dbReference>
<sequence>MSAPDLSVLPVLRSPDLDGTQAFYETQLGFVPERVTPDYLILRRSGIELHFCPPDVRDGRATESSCYIRGGGIDALYDEFTARGVAGLRPFVHRPWGMFEFYLSDPWGVLLKFGRSDREGGAPQSLRG</sequence>
<evidence type="ECO:0000259" key="4">
    <source>
        <dbReference type="PROSITE" id="PS51819"/>
    </source>
</evidence>
<protein>
    <recommendedName>
        <fullName evidence="2">Bleomycin resistance protein</fullName>
    </recommendedName>
</protein>
<feature type="domain" description="VOC" evidence="4">
    <location>
        <begin position="4"/>
        <end position="116"/>
    </location>
</feature>
<dbReference type="Pfam" id="PF00903">
    <property type="entry name" value="Glyoxalase"/>
    <property type="match status" value="1"/>
</dbReference>
<evidence type="ECO:0000256" key="1">
    <source>
        <dbReference type="ARBA" id="ARBA00011051"/>
    </source>
</evidence>
<reference evidence="5 6" key="1">
    <citation type="submission" date="2017-03" db="EMBL/GenBank/DDBJ databases">
        <authorList>
            <person name="Afonso C.L."/>
            <person name="Miller P.J."/>
            <person name="Scott M.A."/>
            <person name="Spackman E."/>
            <person name="Goraichik I."/>
            <person name="Dimitrov K.M."/>
            <person name="Suarez D.L."/>
            <person name="Swayne D.E."/>
        </authorList>
    </citation>
    <scope>NUCLEOTIDE SEQUENCE [LARGE SCALE GENOMIC DNA]</scope>
    <source>
        <strain evidence="5 6">CECT 8620</strain>
    </source>
</reference>
<evidence type="ECO:0000313" key="5">
    <source>
        <dbReference type="EMBL" id="SLN60304.1"/>
    </source>
</evidence>
<dbReference type="CDD" id="cd08349">
    <property type="entry name" value="BLMA_like"/>
    <property type="match status" value="1"/>
</dbReference>
<dbReference type="InterPro" id="IPR000335">
    <property type="entry name" value="Bleomycin-R"/>
</dbReference>
<evidence type="ECO:0000256" key="2">
    <source>
        <dbReference type="ARBA" id="ARBA00021572"/>
    </source>
</evidence>
<evidence type="ECO:0000313" key="6">
    <source>
        <dbReference type="Proteomes" id="UP000193862"/>
    </source>
</evidence>
<dbReference type="AlphaFoldDB" id="A0A1Y5TC13"/>
<comment type="similarity">
    <text evidence="1">Belongs to the bleomycin resistance protein family.</text>
</comment>
<dbReference type="InterPro" id="IPR029068">
    <property type="entry name" value="Glyas_Bleomycin-R_OHBP_Dase"/>
</dbReference>
<dbReference type="Proteomes" id="UP000193862">
    <property type="component" value="Unassembled WGS sequence"/>
</dbReference>
<dbReference type="OrthoDB" id="9791602at2"/>
<dbReference type="EMBL" id="FWFS01000010">
    <property type="protein sequence ID" value="SLN60304.1"/>
    <property type="molecule type" value="Genomic_DNA"/>
</dbReference>
<dbReference type="PROSITE" id="PS51819">
    <property type="entry name" value="VOC"/>
    <property type="match status" value="1"/>
</dbReference>
<dbReference type="SUPFAM" id="SSF54593">
    <property type="entry name" value="Glyoxalase/Bleomycin resistance protein/Dihydroxybiphenyl dioxygenase"/>
    <property type="match status" value="1"/>
</dbReference>
<dbReference type="InterPro" id="IPR037523">
    <property type="entry name" value="VOC_core"/>
</dbReference>
<accession>A0A1Y5TC13</accession>
<dbReference type="GO" id="GO:0046677">
    <property type="term" value="P:response to antibiotic"/>
    <property type="evidence" value="ECO:0007669"/>
    <property type="project" value="UniProtKB-KW"/>
</dbReference>
<organism evidence="5 6">
    <name type="scientific">Aquimixticola soesokkakensis</name>
    <dbReference type="NCBI Taxonomy" id="1519096"/>
    <lineage>
        <taxon>Bacteria</taxon>
        <taxon>Pseudomonadati</taxon>
        <taxon>Pseudomonadota</taxon>
        <taxon>Alphaproteobacteria</taxon>
        <taxon>Rhodobacterales</taxon>
        <taxon>Paracoccaceae</taxon>
        <taxon>Aquimixticola</taxon>
    </lineage>
</organism>
<gene>
    <name evidence="5" type="ORF">AQS8620_02714</name>
</gene>
<dbReference type="InterPro" id="IPR004360">
    <property type="entry name" value="Glyas_Fos-R_dOase_dom"/>
</dbReference>
<dbReference type="RefSeq" id="WP_085837460.1">
    <property type="nucleotide sequence ID" value="NZ_FWFS01000010.1"/>
</dbReference>
<name>A0A1Y5TC13_9RHOB</name>
<keyword evidence="6" id="KW-1185">Reference proteome</keyword>